<keyword evidence="2" id="KW-0328">Glycosyltransferase</keyword>
<dbReference type="SUPFAM" id="SSF53756">
    <property type="entry name" value="UDP-Glycosyltransferase/glycogen phosphorylase"/>
    <property type="match status" value="1"/>
</dbReference>
<proteinExistence type="predicted"/>
<dbReference type="PANTHER" id="PTHR45825">
    <property type="entry name" value="GRANULE-BOUND STARCH SYNTHASE 1, CHLOROPLASTIC/AMYLOPLASTIC"/>
    <property type="match status" value="1"/>
</dbReference>
<dbReference type="GO" id="GO:0019252">
    <property type="term" value="P:starch biosynthetic process"/>
    <property type="evidence" value="ECO:0007669"/>
    <property type="project" value="UniProtKB-UniPathway"/>
</dbReference>
<sequence>MNLAFVGAEVVPWTKIGGLGDVLGGLPPAMAANGHRVMTVYPCYDQYKDAWDTNIMNEIKVGDKIGTVRFFHNYKRGVDRAFVDHPIFLEKV</sequence>
<accession>A0A7J7N2M0</accession>
<dbReference type="InterPro" id="IPR013534">
    <property type="entry name" value="Starch_synth_cat_dom"/>
</dbReference>
<evidence type="ECO:0000256" key="3">
    <source>
        <dbReference type="ARBA" id="ARBA00022679"/>
    </source>
</evidence>
<dbReference type="GO" id="GO:0016757">
    <property type="term" value="F:glycosyltransferase activity"/>
    <property type="evidence" value="ECO:0007669"/>
    <property type="project" value="UniProtKB-KW"/>
</dbReference>
<protein>
    <recommendedName>
        <fullName evidence="5">Starch synthase catalytic domain-containing protein</fullName>
    </recommendedName>
</protein>
<dbReference type="UniPathway" id="UPA00152"/>
<organism evidence="6 7">
    <name type="scientific">Kingdonia uniflora</name>
    <dbReference type="NCBI Taxonomy" id="39325"/>
    <lineage>
        <taxon>Eukaryota</taxon>
        <taxon>Viridiplantae</taxon>
        <taxon>Streptophyta</taxon>
        <taxon>Embryophyta</taxon>
        <taxon>Tracheophyta</taxon>
        <taxon>Spermatophyta</taxon>
        <taxon>Magnoliopsida</taxon>
        <taxon>Ranunculales</taxon>
        <taxon>Circaeasteraceae</taxon>
        <taxon>Kingdonia</taxon>
    </lineage>
</organism>
<dbReference type="AlphaFoldDB" id="A0A7J7N2M0"/>
<keyword evidence="4" id="KW-0750">Starch biosynthesis</keyword>
<evidence type="ECO:0000313" key="6">
    <source>
        <dbReference type="EMBL" id="KAF6161451.1"/>
    </source>
</evidence>
<dbReference type="OrthoDB" id="512920at2759"/>
<dbReference type="Gene3D" id="3.40.50.2000">
    <property type="entry name" value="Glycogen Phosphorylase B"/>
    <property type="match status" value="1"/>
</dbReference>
<keyword evidence="7" id="KW-1185">Reference proteome</keyword>
<name>A0A7J7N2M0_9MAGN</name>
<reference evidence="6 7" key="1">
    <citation type="journal article" date="2020" name="IScience">
        <title>Genome Sequencing of the Endangered Kingdonia uniflora (Circaeasteraceae, Ranunculales) Reveals Potential Mechanisms of Evolutionary Specialization.</title>
        <authorList>
            <person name="Sun Y."/>
            <person name="Deng T."/>
            <person name="Zhang A."/>
            <person name="Moore M.J."/>
            <person name="Landis J.B."/>
            <person name="Lin N."/>
            <person name="Zhang H."/>
            <person name="Zhang X."/>
            <person name="Huang J."/>
            <person name="Zhang X."/>
            <person name="Sun H."/>
            <person name="Wang H."/>
        </authorList>
    </citation>
    <scope>NUCLEOTIDE SEQUENCE [LARGE SCALE GENOMIC DNA]</scope>
    <source>
        <strain evidence="6">TB1705</strain>
        <tissue evidence="6">Leaf</tissue>
    </source>
</reference>
<dbReference type="PANTHER" id="PTHR45825:SF3">
    <property type="entry name" value="GRANULE-BOUND STARCH SYNTHASE 1, CHLOROPLASTIC_AMYLOPLASTIC"/>
    <property type="match status" value="1"/>
</dbReference>
<comment type="caution">
    <text evidence="6">The sequence shown here is derived from an EMBL/GenBank/DDBJ whole genome shotgun (WGS) entry which is preliminary data.</text>
</comment>
<evidence type="ECO:0000256" key="1">
    <source>
        <dbReference type="ARBA" id="ARBA00004727"/>
    </source>
</evidence>
<dbReference type="EMBL" id="JACGCM010001129">
    <property type="protein sequence ID" value="KAF6161451.1"/>
    <property type="molecule type" value="Genomic_DNA"/>
</dbReference>
<dbReference type="Proteomes" id="UP000541444">
    <property type="component" value="Unassembled WGS sequence"/>
</dbReference>
<dbReference type="Pfam" id="PF08323">
    <property type="entry name" value="Glyco_transf_5"/>
    <property type="match status" value="1"/>
</dbReference>
<feature type="domain" description="Starch synthase catalytic" evidence="5">
    <location>
        <begin position="3"/>
        <end position="90"/>
    </location>
</feature>
<evidence type="ECO:0000259" key="5">
    <source>
        <dbReference type="Pfam" id="PF08323"/>
    </source>
</evidence>
<keyword evidence="3" id="KW-0808">Transferase</keyword>
<evidence type="ECO:0000256" key="4">
    <source>
        <dbReference type="ARBA" id="ARBA00022922"/>
    </source>
</evidence>
<evidence type="ECO:0000313" key="7">
    <source>
        <dbReference type="Proteomes" id="UP000541444"/>
    </source>
</evidence>
<comment type="pathway">
    <text evidence="1">Glycan biosynthesis; starch biosynthesis.</text>
</comment>
<gene>
    <name evidence="6" type="ORF">GIB67_009330</name>
</gene>
<evidence type="ECO:0000256" key="2">
    <source>
        <dbReference type="ARBA" id="ARBA00022676"/>
    </source>
</evidence>